<evidence type="ECO:0000313" key="5">
    <source>
        <dbReference type="Proteomes" id="UP001055439"/>
    </source>
</evidence>
<dbReference type="Gene3D" id="3.30.70.330">
    <property type="match status" value="2"/>
</dbReference>
<dbReference type="SUPFAM" id="SSF54928">
    <property type="entry name" value="RNA-binding domain, RBD"/>
    <property type="match status" value="2"/>
</dbReference>
<dbReference type="Pfam" id="PF00076">
    <property type="entry name" value="RRM_1"/>
    <property type="match status" value="2"/>
</dbReference>
<protein>
    <recommendedName>
        <fullName evidence="3">RRM domain-containing protein</fullName>
    </recommendedName>
</protein>
<keyword evidence="5" id="KW-1185">Reference proteome</keyword>
<evidence type="ECO:0000313" key="4">
    <source>
        <dbReference type="EMBL" id="URE29352.1"/>
    </source>
</evidence>
<proteinExistence type="predicted"/>
<dbReference type="GO" id="GO:0009535">
    <property type="term" value="C:chloroplast thylakoid membrane"/>
    <property type="evidence" value="ECO:0007669"/>
    <property type="project" value="TreeGrafter"/>
</dbReference>
<accession>A0A9E7HG64</accession>
<dbReference type="PANTHER" id="PTHR48025">
    <property type="entry name" value="OS02G0815200 PROTEIN"/>
    <property type="match status" value="1"/>
</dbReference>
<dbReference type="GO" id="GO:1901259">
    <property type="term" value="P:chloroplast rRNA processing"/>
    <property type="evidence" value="ECO:0007669"/>
    <property type="project" value="TreeGrafter"/>
</dbReference>
<dbReference type="InterPro" id="IPR000504">
    <property type="entry name" value="RRM_dom"/>
</dbReference>
<dbReference type="Proteomes" id="UP001055439">
    <property type="component" value="Chromosome 8"/>
</dbReference>
<dbReference type="PROSITE" id="PS50102">
    <property type="entry name" value="RRM"/>
    <property type="match status" value="2"/>
</dbReference>
<organism evidence="4 5">
    <name type="scientific">Musa troglodytarum</name>
    <name type="common">fe'i banana</name>
    <dbReference type="NCBI Taxonomy" id="320322"/>
    <lineage>
        <taxon>Eukaryota</taxon>
        <taxon>Viridiplantae</taxon>
        <taxon>Streptophyta</taxon>
        <taxon>Embryophyta</taxon>
        <taxon>Tracheophyta</taxon>
        <taxon>Spermatophyta</taxon>
        <taxon>Magnoliopsida</taxon>
        <taxon>Liliopsida</taxon>
        <taxon>Zingiberales</taxon>
        <taxon>Musaceae</taxon>
        <taxon>Musa</taxon>
    </lineage>
</organism>
<evidence type="ECO:0000256" key="1">
    <source>
        <dbReference type="ARBA" id="ARBA00022884"/>
    </source>
</evidence>
<dbReference type="SMART" id="SM00360">
    <property type="entry name" value="RRM"/>
    <property type="match status" value="2"/>
</dbReference>
<keyword evidence="1 2" id="KW-0694">RNA-binding</keyword>
<dbReference type="GO" id="GO:0003729">
    <property type="term" value="F:mRNA binding"/>
    <property type="evidence" value="ECO:0007669"/>
    <property type="project" value="TreeGrafter"/>
</dbReference>
<feature type="domain" description="RRM" evidence="3">
    <location>
        <begin position="169"/>
        <end position="247"/>
    </location>
</feature>
<feature type="domain" description="RRM" evidence="3">
    <location>
        <begin position="77"/>
        <end position="154"/>
    </location>
</feature>
<evidence type="ECO:0000256" key="2">
    <source>
        <dbReference type="PROSITE-ProRule" id="PRU00176"/>
    </source>
</evidence>
<dbReference type="InterPro" id="IPR012677">
    <property type="entry name" value="Nucleotide-bd_a/b_plait_sf"/>
</dbReference>
<dbReference type="InterPro" id="IPR050502">
    <property type="entry name" value="Euk_RNA-bind_prot"/>
</dbReference>
<gene>
    <name evidence="4" type="ORF">MUK42_07063</name>
</gene>
<dbReference type="InterPro" id="IPR035979">
    <property type="entry name" value="RBD_domain_sf"/>
</dbReference>
<dbReference type="OrthoDB" id="272703at2759"/>
<dbReference type="EMBL" id="CP097510">
    <property type="protein sequence ID" value="URE29352.1"/>
    <property type="molecule type" value="Genomic_DNA"/>
</dbReference>
<evidence type="ECO:0000259" key="3">
    <source>
        <dbReference type="PROSITE" id="PS50102"/>
    </source>
</evidence>
<name>A0A9E7HG64_9LILI</name>
<sequence>MALPLLRLASSHNPHLSPSSPSFFSLPSPSRVTCSPRRTSGVLLLLLRREVSAFAALSSSAPAAPVEPAESSGAARTRLIAQNVPWTCTADDIRTLFSKHGTVVDVELSMYNSSRNRGLAFVTMALEEEALAALSHLNSYDLDGRVIKVEFARSVKKAPVVAEGPVPKYNVFVGNLTWRVRSRDLRELFNGSGNILSAEVIFQSNPRRSAGYGFVSFASKEEAEAAITTLSGRKLMGRRIRLVLSKDQAVDAENNVDTYEQSDEISDKSAPGLHREDLPLPACLVLKTMT</sequence>
<dbReference type="PANTHER" id="PTHR48025:SF17">
    <property type="entry name" value="28 KDA RIBONUCLEOPROTEIN, CHLOROPLASTIC"/>
    <property type="match status" value="1"/>
</dbReference>
<reference evidence="4" key="1">
    <citation type="submission" date="2022-05" db="EMBL/GenBank/DDBJ databases">
        <title>The Musa troglodytarum L. genome provides insights into the mechanism of non-climacteric behaviour and enrichment of carotenoids.</title>
        <authorList>
            <person name="Wang J."/>
        </authorList>
    </citation>
    <scope>NUCLEOTIDE SEQUENCE</scope>
    <source>
        <tissue evidence="4">Leaf</tissue>
    </source>
</reference>
<dbReference type="AlphaFoldDB" id="A0A9E7HG64"/>